<keyword evidence="3" id="KW-0479">Metal-binding</keyword>
<evidence type="ECO:0000256" key="2">
    <source>
        <dbReference type="ARBA" id="ARBA00022691"/>
    </source>
</evidence>
<dbReference type="AlphaFoldDB" id="A0A0F9ENM2"/>
<evidence type="ECO:0000256" key="4">
    <source>
        <dbReference type="ARBA" id="ARBA00023004"/>
    </source>
</evidence>
<dbReference type="Pfam" id="PF04055">
    <property type="entry name" value="Radical_SAM"/>
    <property type="match status" value="1"/>
</dbReference>
<dbReference type="SMART" id="SM00729">
    <property type="entry name" value="Elp3"/>
    <property type="match status" value="1"/>
</dbReference>
<keyword evidence="5" id="KW-0411">Iron-sulfur</keyword>
<proteinExistence type="predicted"/>
<dbReference type="EMBL" id="LAZR01026732">
    <property type="protein sequence ID" value="KKL67836.1"/>
    <property type="molecule type" value="Genomic_DNA"/>
</dbReference>
<protein>
    <recommendedName>
        <fullName evidence="6">Radical SAM core domain-containing protein</fullName>
    </recommendedName>
</protein>
<evidence type="ECO:0000259" key="6">
    <source>
        <dbReference type="PROSITE" id="PS51918"/>
    </source>
</evidence>
<dbReference type="GO" id="GO:0051536">
    <property type="term" value="F:iron-sulfur cluster binding"/>
    <property type="evidence" value="ECO:0007669"/>
    <property type="project" value="UniProtKB-KW"/>
</dbReference>
<evidence type="ECO:0000313" key="7">
    <source>
        <dbReference type="EMBL" id="KKL67836.1"/>
    </source>
</evidence>
<organism evidence="7">
    <name type="scientific">marine sediment metagenome</name>
    <dbReference type="NCBI Taxonomy" id="412755"/>
    <lineage>
        <taxon>unclassified sequences</taxon>
        <taxon>metagenomes</taxon>
        <taxon>ecological metagenomes</taxon>
    </lineage>
</organism>
<evidence type="ECO:0000256" key="3">
    <source>
        <dbReference type="ARBA" id="ARBA00022723"/>
    </source>
</evidence>
<dbReference type="InterPro" id="IPR006638">
    <property type="entry name" value="Elp3/MiaA/NifB-like_rSAM"/>
</dbReference>
<sequence length="380" mass="43345">MEPPLWAGLIASYQGADLLDAEVWNLTLEQTEKVIRTGAAFSPTYSYGGHQDVLIVVMGNNPSVSSTPKMPVAEALADRVSDLNVSLTGLHPVAAGSNYPVIKKPFEGTPIMDWHRLKLPMKSYRAHNWHCLDGTSRSPYASIYTSLGCPYDCYYCNIHTLYGGRGVQLRPIGDILYEVMVLDSLYHIRNIKIWDEMFALNEDRAVEICSALERFDLNIWAYARLDTVTERMLKAMKRGGINWLAYGFESVTDPKFSDRAEDVIRMTREAGINIIANFMFGLPGTTQEDDEASVEFAKEHLFEWVNFYDAKPYPGSRWYADLEHEAANWEDFSQFKDITPFRQRAFQDYFTKPAYLMMVEGKFGGQAVKQVEAMLNWRIK</sequence>
<dbReference type="GO" id="GO:0005829">
    <property type="term" value="C:cytosol"/>
    <property type="evidence" value="ECO:0007669"/>
    <property type="project" value="TreeGrafter"/>
</dbReference>
<comment type="caution">
    <text evidence="7">The sequence shown here is derived from an EMBL/GenBank/DDBJ whole genome shotgun (WGS) entry which is preliminary data.</text>
</comment>
<dbReference type="SUPFAM" id="SSF102114">
    <property type="entry name" value="Radical SAM enzymes"/>
    <property type="match status" value="1"/>
</dbReference>
<dbReference type="Gene3D" id="3.80.30.20">
    <property type="entry name" value="tm_1862 like domain"/>
    <property type="match status" value="1"/>
</dbReference>
<evidence type="ECO:0000256" key="5">
    <source>
        <dbReference type="ARBA" id="ARBA00023014"/>
    </source>
</evidence>
<dbReference type="CDD" id="cd01335">
    <property type="entry name" value="Radical_SAM"/>
    <property type="match status" value="1"/>
</dbReference>
<dbReference type="SFLD" id="SFLDS00029">
    <property type="entry name" value="Radical_SAM"/>
    <property type="match status" value="1"/>
</dbReference>
<gene>
    <name evidence="7" type="ORF">LCGC14_2130990</name>
</gene>
<dbReference type="PROSITE" id="PS51918">
    <property type="entry name" value="RADICAL_SAM"/>
    <property type="match status" value="1"/>
</dbReference>
<evidence type="ECO:0000256" key="1">
    <source>
        <dbReference type="ARBA" id="ARBA00001966"/>
    </source>
</evidence>
<dbReference type="GO" id="GO:0046872">
    <property type="term" value="F:metal ion binding"/>
    <property type="evidence" value="ECO:0007669"/>
    <property type="project" value="UniProtKB-KW"/>
</dbReference>
<reference evidence="7" key="1">
    <citation type="journal article" date="2015" name="Nature">
        <title>Complex archaea that bridge the gap between prokaryotes and eukaryotes.</title>
        <authorList>
            <person name="Spang A."/>
            <person name="Saw J.H."/>
            <person name="Jorgensen S.L."/>
            <person name="Zaremba-Niedzwiedzka K."/>
            <person name="Martijn J."/>
            <person name="Lind A.E."/>
            <person name="van Eijk R."/>
            <person name="Schleper C."/>
            <person name="Guy L."/>
            <person name="Ettema T.J."/>
        </authorList>
    </citation>
    <scope>NUCLEOTIDE SEQUENCE</scope>
</reference>
<dbReference type="PANTHER" id="PTHR43409">
    <property type="entry name" value="ANAEROBIC MAGNESIUM-PROTOPORPHYRIN IX MONOMETHYL ESTER CYCLASE-RELATED"/>
    <property type="match status" value="1"/>
</dbReference>
<dbReference type="InterPro" id="IPR058240">
    <property type="entry name" value="rSAM_sf"/>
</dbReference>
<feature type="domain" description="Radical SAM core" evidence="6">
    <location>
        <begin position="135"/>
        <end position="348"/>
    </location>
</feature>
<keyword evidence="4" id="KW-0408">Iron</keyword>
<dbReference type="InterPro" id="IPR023404">
    <property type="entry name" value="rSAM_horseshoe"/>
</dbReference>
<dbReference type="InterPro" id="IPR007197">
    <property type="entry name" value="rSAM"/>
</dbReference>
<comment type="cofactor">
    <cofactor evidence="1">
        <name>[4Fe-4S] cluster</name>
        <dbReference type="ChEBI" id="CHEBI:49883"/>
    </cofactor>
</comment>
<name>A0A0F9ENM2_9ZZZZ</name>
<accession>A0A0F9ENM2</accession>
<dbReference type="SFLD" id="SFLDG01082">
    <property type="entry name" value="B12-binding_domain_containing"/>
    <property type="match status" value="1"/>
</dbReference>
<dbReference type="PANTHER" id="PTHR43409:SF7">
    <property type="entry name" value="BLL1977 PROTEIN"/>
    <property type="match status" value="1"/>
</dbReference>
<dbReference type="GO" id="GO:0003824">
    <property type="term" value="F:catalytic activity"/>
    <property type="evidence" value="ECO:0007669"/>
    <property type="project" value="InterPro"/>
</dbReference>
<keyword evidence="2" id="KW-0949">S-adenosyl-L-methionine</keyword>
<dbReference type="InterPro" id="IPR051198">
    <property type="entry name" value="BchE-like"/>
</dbReference>